<dbReference type="Pfam" id="PF12833">
    <property type="entry name" value="HTH_18"/>
    <property type="match status" value="1"/>
</dbReference>
<comment type="caution">
    <text evidence="5">The sequence shown here is derived from an EMBL/GenBank/DDBJ whole genome shotgun (WGS) entry which is preliminary data.</text>
</comment>
<reference evidence="5 6" key="1">
    <citation type="submission" date="2019-07" db="EMBL/GenBank/DDBJ databases">
        <title>Whole genome shotgun sequence of Nocardia ninae NBRC 108245.</title>
        <authorList>
            <person name="Hosoyama A."/>
            <person name="Uohara A."/>
            <person name="Ohji S."/>
            <person name="Ichikawa N."/>
        </authorList>
    </citation>
    <scope>NUCLEOTIDE SEQUENCE [LARGE SCALE GENOMIC DNA]</scope>
    <source>
        <strain evidence="5 6">NBRC 108245</strain>
    </source>
</reference>
<dbReference type="GO" id="GO:0003700">
    <property type="term" value="F:DNA-binding transcription factor activity"/>
    <property type="evidence" value="ECO:0007669"/>
    <property type="project" value="InterPro"/>
</dbReference>
<evidence type="ECO:0000256" key="3">
    <source>
        <dbReference type="ARBA" id="ARBA00023163"/>
    </source>
</evidence>
<dbReference type="PROSITE" id="PS01124">
    <property type="entry name" value="HTH_ARAC_FAMILY_2"/>
    <property type="match status" value="1"/>
</dbReference>
<sequence length="246" mass="25496">MIDNGSRWLGGVVFTPGLMAFTGDIGDTAPHSHAAVQVLLVTHGRVTLIDAAGRSAPAHSAIIPPGVRHEVHADPGTTGLLAYLDPAGAPGQAAVARVDDRTADSTIAWIAAATPVPGTAPRPAPGVYPSPRQRLSHPAVAAALRWAAESPNGPPALVELADQVAMSPSRLSHLFAAEIGLPYAAWRRWARLQRAIDEVRAGASLTRAAHAAGFADSAHLTRTCRDLFGITPTDALLAAGWRSTPA</sequence>
<dbReference type="InterPro" id="IPR011051">
    <property type="entry name" value="RmlC_Cupin_sf"/>
</dbReference>
<dbReference type="GO" id="GO:0043565">
    <property type="term" value="F:sequence-specific DNA binding"/>
    <property type="evidence" value="ECO:0007669"/>
    <property type="project" value="InterPro"/>
</dbReference>
<feature type="domain" description="HTH araC/xylS-type" evidence="4">
    <location>
        <begin position="141"/>
        <end position="238"/>
    </location>
</feature>
<keyword evidence="2" id="KW-0238">DNA-binding</keyword>
<keyword evidence="6" id="KW-1185">Reference proteome</keyword>
<dbReference type="InterPro" id="IPR050204">
    <property type="entry name" value="AraC_XylS_family_regulators"/>
</dbReference>
<dbReference type="PANTHER" id="PTHR46796">
    <property type="entry name" value="HTH-TYPE TRANSCRIPTIONAL ACTIVATOR RHAS-RELATED"/>
    <property type="match status" value="1"/>
</dbReference>
<dbReference type="Gene3D" id="1.10.10.60">
    <property type="entry name" value="Homeodomain-like"/>
    <property type="match status" value="1"/>
</dbReference>
<evidence type="ECO:0000313" key="6">
    <source>
        <dbReference type="Proteomes" id="UP000321424"/>
    </source>
</evidence>
<dbReference type="InterPro" id="IPR018060">
    <property type="entry name" value="HTH_AraC"/>
</dbReference>
<dbReference type="EMBL" id="BJXA01000003">
    <property type="protein sequence ID" value="GEM36486.1"/>
    <property type="molecule type" value="Genomic_DNA"/>
</dbReference>
<evidence type="ECO:0000256" key="1">
    <source>
        <dbReference type="ARBA" id="ARBA00023015"/>
    </source>
</evidence>
<name>A0A511M9T7_9NOCA</name>
<dbReference type="Proteomes" id="UP000321424">
    <property type="component" value="Unassembled WGS sequence"/>
</dbReference>
<evidence type="ECO:0000256" key="2">
    <source>
        <dbReference type="ARBA" id="ARBA00023125"/>
    </source>
</evidence>
<dbReference type="InterPro" id="IPR014710">
    <property type="entry name" value="RmlC-like_jellyroll"/>
</dbReference>
<gene>
    <name evidence="5" type="ORF">NN4_10050</name>
</gene>
<protein>
    <submittedName>
        <fullName evidence="5">Putative transcriptional regulator, AraC family protein</fullName>
    </submittedName>
</protein>
<dbReference type="OrthoDB" id="4549023at2"/>
<accession>A0A511M9T7</accession>
<organism evidence="5 6">
    <name type="scientific">Nocardia ninae NBRC 108245</name>
    <dbReference type="NCBI Taxonomy" id="1210091"/>
    <lineage>
        <taxon>Bacteria</taxon>
        <taxon>Bacillati</taxon>
        <taxon>Actinomycetota</taxon>
        <taxon>Actinomycetes</taxon>
        <taxon>Mycobacteriales</taxon>
        <taxon>Nocardiaceae</taxon>
        <taxon>Nocardia</taxon>
    </lineage>
</organism>
<dbReference type="Gene3D" id="2.60.120.10">
    <property type="entry name" value="Jelly Rolls"/>
    <property type="match status" value="1"/>
</dbReference>
<dbReference type="SMART" id="SM00342">
    <property type="entry name" value="HTH_ARAC"/>
    <property type="match status" value="1"/>
</dbReference>
<evidence type="ECO:0000313" key="5">
    <source>
        <dbReference type="EMBL" id="GEM36486.1"/>
    </source>
</evidence>
<keyword evidence="3" id="KW-0804">Transcription</keyword>
<keyword evidence="1" id="KW-0805">Transcription regulation</keyword>
<evidence type="ECO:0000259" key="4">
    <source>
        <dbReference type="PROSITE" id="PS01124"/>
    </source>
</evidence>
<dbReference type="SUPFAM" id="SSF51182">
    <property type="entry name" value="RmlC-like cupins"/>
    <property type="match status" value="1"/>
</dbReference>
<dbReference type="AlphaFoldDB" id="A0A511M9T7"/>
<proteinExistence type="predicted"/>